<evidence type="ECO:0000256" key="1">
    <source>
        <dbReference type="SAM" id="MobiDB-lite"/>
    </source>
</evidence>
<dbReference type="GeneID" id="20805307"/>
<name>W4H0U3_APHAT</name>
<feature type="compositionally biased region" description="Basic and acidic residues" evidence="1">
    <location>
        <begin position="27"/>
        <end position="40"/>
    </location>
</feature>
<feature type="region of interest" description="Disordered" evidence="1">
    <location>
        <begin position="78"/>
        <end position="100"/>
    </location>
</feature>
<sequence>MALPRRTASRRCGHAWNTIVHHKAHFHGDSRRAHDRRGGTRTELAFSGGGGRDTATDDALTLSGLQLDIPPVARLSTDGSPITLGHHGRPTLGRRTPSRWPLQSTPSLSLPWGLVCCCHLPSGMQHYEKPMIMHCPVISAMHTLLSGCGAVFGGRVWPAPHGYELLPAKTVGRANPNSRGWCHRYLRWRLAT</sequence>
<protein>
    <submittedName>
        <fullName evidence="2">Uncharacterized protein</fullName>
    </submittedName>
</protein>
<proteinExistence type="predicted"/>
<feature type="region of interest" description="Disordered" evidence="1">
    <location>
        <begin position="27"/>
        <end position="53"/>
    </location>
</feature>
<evidence type="ECO:0000313" key="2">
    <source>
        <dbReference type="EMBL" id="ETV85605.1"/>
    </source>
</evidence>
<accession>W4H0U3</accession>
<dbReference type="EMBL" id="KI913118">
    <property type="protein sequence ID" value="ETV85605.1"/>
    <property type="molecule type" value="Genomic_DNA"/>
</dbReference>
<dbReference type="VEuPathDB" id="FungiDB:H257_03311"/>
<organism evidence="2">
    <name type="scientific">Aphanomyces astaci</name>
    <name type="common">Crayfish plague agent</name>
    <dbReference type="NCBI Taxonomy" id="112090"/>
    <lineage>
        <taxon>Eukaryota</taxon>
        <taxon>Sar</taxon>
        <taxon>Stramenopiles</taxon>
        <taxon>Oomycota</taxon>
        <taxon>Saprolegniomycetes</taxon>
        <taxon>Saprolegniales</taxon>
        <taxon>Verrucalvaceae</taxon>
        <taxon>Aphanomyces</taxon>
    </lineage>
</organism>
<gene>
    <name evidence="2" type="ORF">H257_03311</name>
</gene>
<dbReference type="RefSeq" id="XP_009825623.1">
    <property type="nucleotide sequence ID" value="XM_009827321.1"/>
</dbReference>
<dbReference type="AlphaFoldDB" id="W4H0U3"/>
<reference evidence="2" key="1">
    <citation type="submission" date="2013-12" db="EMBL/GenBank/DDBJ databases">
        <title>The Genome Sequence of Aphanomyces astaci APO3.</title>
        <authorList>
            <consortium name="The Broad Institute Genomics Platform"/>
            <person name="Russ C."/>
            <person name="Tyler B."/>
            <person name="van West P."/>
            <person name="Dieguez-Uribeondo J."/>
            <person name="Young S.K."/>
            <person name="Zeng Q."/>
            <person name="Gargeya S."/>
            <person name="Fitzgerald M."/>
            <person name="Abouelleil A."/>
            <person name="Alvarado L."/>
            <person name="Chapman S.B."/>
            <person name="Gainer-Dewar J."/>
            <person name="Goldberg J."/>
            <person name="Griggs A."/>
            <person name="Gujja S."/>
            <person name="Hansen M."/>
            <person name="Howarth C."/>
            <person name="Imamovic A."/>
            <person name="Ireland A."/>
            <person name="Larimer J."/>
            <person name="McCowan C."/>
            <person name="Murphy C."/>
            <person name="Pearson M."/>
            <person name="Poon T.W."/>
            <person name="Priest M."/>
            <person name="Roberts A."/>
            <person name="Saif S."/>
            <person name="Shea T."/>
            <person name="Sykes S."/>
            <person name="Wortman J."/>
            <person name="Nusbaum C."/>
            <person name="Birren B."/>
        </authorList>
    </citation>
    <scope>NUCLEOTIDE SEQUENCE [LARGE SCALE GENOMIC DNA]</scope>
    <source>
        <strain evidence="2">APO3</strain>
    </source>
</reference>